<name>A0A2U3Q9G2_9BRAD</name>
<dbReference type="Proteomes" id="UP000246085">
    <property type="component" value="Chromosome BRAD3257"/>
</dbReference>
<dbReference type="SMART" id="SM00530">
    <property type="entry name" value="HTH_XRE"/>
    <property type="match status" value="1"/>
</dbReference>
<dbReference type="SUPFAM" id="SSF47413">
    <property type="entry name" value="lambda repressor-like DNA-binding domains"/>
    <property type="match status" value="1"/>
</dbReference>
<dbReference type="Pfam" id="PF01381">
    <property type="entry name" value="HTH_3"/>
    <property type="match status" value="1"/>
</dbReference>
<reference evidence="3 4" key="1">
    <citation type="submission" date="2018-03" db="EMBL/GenBank/DDBJ databases">
        <authorList>
            <person name="Gully D."/>
        </authorList>
    </citation>
    <scope>NUCLEOTIDE SEQUENCE [LARGE SCALE GENOMIC DNA]</scope>
    <source>
        <strain evidence="3">ORS3257</strain>
    </source>
</reference>
<dbReference type="CDD" id="cd00093">
    <property type="entry name" value="HTH_XRE"/>
    <property type="match status" value="1"/>
</dbReference>
<accession>A0A2U3Q9G2</accession>
<proteinExistence type="predicted"/>
<keyword evidence="1" id="KW-0238">DNA-binding</keyword>
<dbReference type="InterPro" id="IPR050807">
    <property type="entry name" value="TransReg_Diox_bact_type"/>
</dbReference>
<feature type="domain" description="HTH cro/C1-type" evidence="2">
    <location>
        <begin position="11"/>
        <end position="65"/>
    </location>
</feature>
<dbReference type="PANTHER" id="PTHR46797:SF1">
    <property type="entry name" value="METHYLPHOSPHONATE SYNTHASE"/>
    <property type="match status" value="1"/>
</dbReference>
<protein>
    <recommendedName>
        <fullName evidence="2">HTH cro/C1-type domain-containing protein</fullName>
    </recommendedName>
</protein>
<dbReference type="KEGG" id="bvz:BRAD3257_7290"/>
<evidence type="ECO:0000259" key="2">
    <source>
        <dbReference type="PROSITE" id="PS50943"/>
    </source>
</evidence>
<sequence>MDLRETFATNLRRLRNARRWSQDELAFEAEISRSYLSKLEKGTYYVSIKIIGRLADTLDVKPAEFLKRPAKTAAR</sequence>
<dbReference type="AlphaFoldDB" id="A0A2U3Q9G2"/>
<dbReference type="GO" id="GO:0003677">
    <property type="term" value="F:DNA binding"/>
    <property type="evidence" value="ECO:0007669"/>
    <property type="project" value="UniProtKB-KW"/>
</dbReference>
<dbReference type="EMBL" id="LS398110">
    <property type="protein sequence ID" value="SPP98054.1"/>
    <property type="molecule type" value="Genomic_DNA"/>
</dbReference>
<dbReference type="InterPro" id="IPR001387">
    <property type="entry name" value="Cro/C1-type_HTH"/>
</dbReference>
<gene>
    <name evidence="3" type="ORF">BRAD3257_7290</name>
</gene>
<dbReference type="GO" id="GO:0003700">
    <property type="term" value="F:DNA-binding transcription factor activity"/>
    <property type="evidence" value="ECO:0007669"/>
    <property type="project" value="TreeGrafter"/>
</dbReference>
<evidence type="ECO:0000313" key="3">
    <source>
        <dbReference type="EMBL" id="SPP98054.1"/>
    </source>
</evidence>
<organism evidence="3 4">
    <name type="scientific">Bradyrhizobium vignae</name>
    <dbReference type="NCBI Taxonomy" id="1549949"/>
    <lineage>
        <taxon>Bacteria</taxon>
        <taxon>Pseudomonadati</taxon>
        <taxon>Pseudomonadota</taxon>
        <taxon>Alphaproteobacteria</taxon>
        <taxon>Hyphomicrobiales</taxon>
        <taxon>Nitrobacteraceae</taxon>
        <taxon>Bradyrhizobium</taxon>
    </lineage>
</organism>
<evidence type="ECO:0000256" key="1">
    <source>
        <dbReference type="ARBA" id="ARBA00023125"/>
    </source>
</evidence>
<dbReference type="PANTHER" id="PTHR46797">
    <property type="entry name" value="HTH-TYPE TRANSCRIPTIONAL REGULATOR"/>
    <property type="match status" value="1"/>
</dbReference>
<dbReference type="PROSITE" id="PS50943">
    <property type="entry name" value="HTH_CROC1"/>
    <property type="match status" value="1"/>
</dbReference>
<dbReference type="GO" id="GO:0005829">
    <property type="term" value="C:cytosol"/>
    <property type="evidence" value="ECO:0007669"/>
    <property type="project" value="TreeGrafter"/>
</dbReference>
<dbReference type="Gene3D" id="1.10.260.40">
    <property type="entry name" value="lambda repressor-like DNA-binding domains"/>
    <property type="match status" value="1"/>
</dbReference>
<evidence type="ECO:0000313" key="4">
    <source>
        <dbReference type="Proteomes" id="UP000246085"/>
    </source>
</evidence>
<dbReference type="InterPro" id="IPR010982">
    <property type="entry name" value="Lambda_DNA-bd_dom_sf"/>
</dbReference>
<dbReference type="RefSeq" id="WP_122405258.1">
    <property type="nucleotide sequence ID" value="NZ_LS398110.1"/>
</dbReference>